<reference evidence="3" key="1">
    <citation type="submission" date="2022-11" db="UniProtKB">
        <authorList>
            <consortium name="WormBaseParasite"/>
        </authorList>
    </citation>
    <scope>IDENTIFICATION</scope>
</reference>
<dbReference type="PANTHER" id="PTHR15298:SF1">
    <property type="entry name" value="GLYCINE N-ACYLTRANSFERASE-LIKE PROTEIN"/>
    <property type="match status" value="1"/>
</dbReference>
<evidence type="ECO:0000313" key="3">
    <source>
        <dbReference type="WBParaSite" id="ACRNAN_scaffold9842.g30322.t1"/>
    </source>
</evidence>
<evidence type="ECO:0000256" key="1">
    <source>
        <dbReference type="RuleBase" id="RU368002"/>
    </source>
</evidence>
<sequence length="113" mass="13018">MCYYATEAQQQKLLDTKVVLPPGYKFAVVDFDSSDAEIINDAWEYKQENELPMTIAKLRNKPYSLIKDINNYPVAYGISTLYSLVGHRYVHPEHRHKGLAKAIDIDRAQKCIK</sequence>
<accession>A0A914ENL7</accession>
<dbReference type="Proteomes" id="UP000887540">
    <property type="component" value="Unplaced"/>
</dbReference>
<dbReference type="SUPFAM" id="SSF55729">
    <property type="entry name" value="Acyl-CoA N-acyltransferases (Nat)"/>
    <property type="match status" value="1"/>
</dbReference>
<dbReference type="GO" id="GO:0005739">
    <property type="term" value="C:mitochondrion"/>
    <property type="evidence" value="ECO:0007669"/>
    <property type="project" value="InterPro"/>
</dbReference>
<dbReference type="InterPro" id="IPR010313">
    <property type="entry name" value="Glycine_N-acyltransferase"/>
</dbReference>
<dbReference type="InterPro" id="IPR016181">
    <property type="entry name" value="Acyl_CoA_acyltransferase"/>
</dbReference>
<name>A0A914ENL7_9BILA</name>
<protein>
    <recommendedName>
        <fullName evidence="1">Glycine N-acyltransferase-like protein</fullName>
        <ecNumber evidence="1">2.3.1.-</ecNumber>
    </recommendedName>
</protein>
<keyword evidence="1" id="KW-0012">Acyltransferase</keyword>
<dbReference type="WBParaSite" id="ACRNAN_scaffold9842.g30322.t1">
    <property type="protein sequence ID" value="ACRNAN_scaffold9842.g30322.t1"/>
    <property type="gene ID" value="ACRNAN_scaffold9842.g30322"/>
</dbReference>
<dbReference type="PANTHER" id="PTHR15298">
    <property type="entry name" value="L-COA N-ACYLTRANSFERASE-RELATED"/>
    <property type="match status" value="1"/>
</dbReference>
<dbReference type="GO" id="GO:0047961">
    <property type="term" value="F:glycine N-acyltransferase activity"/>
    <property type="evidence" value="ECO:0007669"/>
    <property type="project" value="InterPro"/>
</dbReference>
<dbReference type="Gene3D" id="3.40.630.30">
    <property type="match status" value="1"/>
</dbReference>
<proteinExistence type="inferred from homology"/>
<keyword evidence="2" id="KW-1185">Reference proteome</keyword>
<dbReference type="AlphaFoldDB" id="A0A914ENL7"/>
<dbReference type="EC" id="2.3.1.-" evidence="1"/>
<evidence type="ECO:0000313" key="2">
    <source>
        <dbReference type="Proteomes" id="UP000887540"/>
    </source>
</evidence>
<organism evidence="2 3">
    <name type="scientific">Acrobeloides nanus</name>
    <dbReference type="NCBI Taxonomy" id="290746"/>
    <lineage>
        <taxon>Eukaryota</taxon>
        <taxon>Metazoa</taxon>
        <taxon>Ecdysozoa</taxon>
        <taxon>Nematoda</taxon>
        <taxon>Chromadorea</taxon>
        <taxon>Rhabditida</taxon>
        <taxon>Tylenchina</taxon>
        <taxon>Cephalobomorpha</taxon>
        <taxon>Cephaloboidea</taxon>
        <taxon>Cephalobidae</taxon>
        <taxon>Acrobeloides</taxon>
    </lineage>
</organism>
<keyword evidence="1" id="KW-0808">Transferase</keyword>
<comment type="similarity">
    <text evidence="1">Belongs to the glycine N-acyltransferase family.</text>
</comment>